<accession>A0ABW3LCG5</accession>
<evidence type="ECO:0000313" key="4">
    <source>
        <dbReference type="EMBL" id="MFD1030842.1"/>
    </source>
</evidence>
<dbReference type="InterPro" id="IPR053162">
    <property type="entry name" value="DnaD"/>
</dbReference>
<dbReference type="SUPFAM" id="SSF46785">
    <property type="entry name" value="Winged helix' DNA-binding domain"/>
    <property type="match status" value="1"/>
</dbReference>
<dbReference type="NCBIfam" id="TIGR01446">
    <property type="entry name" value="DnaD_dom"/>
    <property type="match status" value="1"/>
</dbReference>
<dbReference type="Gene3D" id="1.10.10.10">
    <property type="entry name" value="Winged helix-like DNA-binding domain superfamily/Winged helix DNA-binding domain"/>
    <property type="match status" value="1"/>
</dbReference>
<name>A0ABW3LCG5_9BACL</name>
<evidence type="ECO:0000259" key="2">
    <source>
        <dbReference type="Pfam" id="PF07261"/>
    </source>
</evidence>
<dbReference type="InterPro" id="IPR053843">
    <property type="entry name" value="DnaD_N"/>
</dbReference>
<comment type="caution">
    <text evidence="4">The sequence shown here is derived from an EMBL/GenBank/DDBJ whole genome shotgun (WGS) entry which is preliminary data.</text>
</comment>
<dbReference type="Pfam" id="PF07261">
    <property type="entry name" value="DnaB_2"/>
    <property type="match status" value="1"/>
</dbReference>
<protein>
    <submittedName>
        <fullName evidence="4">DnaD domain-containing protein</fullName>
    </submittedName>
</protein>
<dbReference type="PANTHER" id="PTHR37293:SF6">
    <property type="entry name" value="DNA REPLICATION PROTEIN DNAD"/>
    <property type="match status" value="1"/>
</dbReference>
<evidence type="ECO:0000259" key="3">
    <source>
        <dbReference type="Pfam" id="PF21984"/>
    </source>
</evidence>
<comment type="similarity">
    <text evidence="1">Belongs to the DnaB/DnaD family.</text>
</comment>
<reference evidence="5" key="1">
    <citation type="journal article" date="2019" name="Int. J. Syst. Evol. Microbiol.">
        <title>The Global Catalogue of Microorganisms (GCM) 10K type strain sequencing project: providing services to taxonomists for standard genome sequencing and annotation.</title>
        <authorList>
            <consortium name="The Broad Institute Genomics Platform"/>
            <consortium name="The Broad Institute Genome Sequencing Center for Infectious Disease"/>
            <person name="Wu L."/>
            <person name="Ma J."/>
        </authorList>
    </citation>
    <scope>NUCLEOTIDE SEQUENCE [LARGE SCALE GENOMIC DNA]</scope>
    <source>
        <strain evidence="5">CCUG 56756</strain>
    </source>
</reference>
<dbReference type="EMBL" id="JBHTKI010000008">
    <property type="protein sequence ID" value="MFD1030842.1"/>
    <property type="molecule type" value="Genomic_DNA"/>
</dbReference>
<dbReference type="InterPro" id="IPR034829">
    <property type="entry name" value="DnaD-like_sf"/>
</dbReference>
<gene>
    <name evidence="4" type="ORF">ACFQ1X_05305</name>
</gene>
<dbReference type="Proteomes" id="UP001597109">
    <property type="component" value="Unassembled WGS sequence"/>
</dbReference>
<evidence type="ECO:0000256" key="1">
    <source>
        <dbReference type="ARBA" id="ARBA00093462"/>
    </source>
</evidence>
<dbReference type="PANTHER" id="PTHR37293">
    <property type="entry name" value="PHAGE REPLICATION PROTEIN-RELATED"/>
    <property type="match status" value="1"/>
</dbReference>
<dbReference type="Gene3D" id="1.10.10.630">
    <property type="entry name" value="DnaD domain-like"/>
    <property type="match status" value="1"/>
</dbReference>
<sequence length="236" mass="27592">MKQPDRLQIWIEQGNVAISQLFFQFYKELKISDEEAMLLMHVHALQQAGNDFPTPDEIGARMMCSQKSVTTMLQKLMQQGFIAIKQETVDEIPSESISLQPLWDRLIGCVQQDEEETVEQDHSQKEMEGHVFQLFEQEFGRFLSPMEIETISMWMDQDGHTPAVIKMALKEAVISQKMSLRYVDRILFEWKKKNIKTSSEVTKHAATFREKNIQIQPSTDNTAKKVKFYNWLEDRN</sequence>
<dbReference type="SUPFAM" id="SSF158499">
    <property type="entry name" value="DnaD domain-like"/>
    <property type="match status" value="1"/>
</dbReference>
<feature type="domain" description="DnaD N-terminal" evidence="3">
    <location>
        <begin position="18"/>
        <end position="116"/>
    </location>
</feature>
<dbReference type="InterPro" id="IPR036388">
    <property type="entry name" value="WH-like_DNA-bd_sf"/>
</dbReference>
<feature type="domain" description="DnaB/C C-terminal" evidence="2">
    <location>
        <begin position="132"/>
        <end position="204"/>
    </location>
</feature>
<keyword evidence="5" id="KW-1185">Reference proteome</keyword>
<proteinExistence type="inferred from homology"/>
<dbReference type="InterPro" id="IPR036390">
    <property type="entry name" value="WH_DNA-bd_sf"/>
</dbReference>
<organism evidence="4 5">
    <name type="scientific">Metaplanococcus flavidus</name>
    <dbReference type="NCBI Taxonomy" id="569883"/>
    <lineage>
        <taxon>Bacteria</taxon>
        <taxon>Bacillati</taxon>
        <taxon>Bacillota</taxon>
        <taxon>Bacilli</taxon>
        <taxon>Bacillales</taxon>
        <taxon>Caryophanaceae</taxon>
        <taxon>Metaplanococcus</taxon>
    </lineage>
</organism>
<dbReference type="RefSeq" id="WP_144836933.1">
    <property type="nucleotide sequence ID" value="NZ_JBHTKI010000008.1"/>
</dbReference>
<evidence type="ECO:0000313" key="5">
    <source>
        <dbReference type="Proteomes" id="UP001597109"/>
    </source>
</evidence>
<dbReference type="InterPro" id="IPR006343">
    <property type="entry name" value="DnaB/C_C"/>
</dbReference>
<dbReference type="Pfam" id="PF21984">
    <property type="entry name" value="DnaD_N"/>
    <property type="match status" value="1"/>
</dbReference>